<feature type="transmembrane region" description="Helical" evidence="2">
    <location>
        <begin position="52"/>
        <end position="74"/>
    </location>
</feature>
<keyword evidence="2" id="KW-0472">Membrane</keyword>
<evidence type="ECO:0000313" key="4">
    <source>
        <dbReference type="Proteomes" id="UP000731519"/>
    </source>
</evidence>
<dbReference type="Proteomes" id="UP000731519">
    <property type="component" value="Unassembled WGS sequence"/>
</dbReference>
<feature type="compositionally biased region" description="Pro residues" evidence="1">
    <location>
        <begin position="129"/>
        <end position="147"/>
    </location>
</feature>
<organism evidence="3 4">
    <name type="scientific">Streptomyces fradiae ATCC 10745 = DSM 40063</name>
    <dbReference type="NCBI Taxonomy" id="1319510"/>
    <lineage>
        <taxon>Bacteria</taxon>
        <taxon>Bacillati</taxon>
        <taxon>Actinomycetota</taxon>
        <taxon>Actinomycetes</taxon>
        <taxon>Kitasatosporales</taxon>
        <taxon>Streptomycetaceae</taxon>
        <taxon>Streptomyces</taxon>
    </lineage>
</organism>
<keyword evidence="4" id="KW-1185">Reference proteome</keyword>
<evidence type="ECO:0008006" key="5">
    <source>
        <dbReference type="Google" id="ProtNLM"/>
    </source>
</evidence>
<sequence>MTAVRAREPWDDFGPDGDDGFDDVYRGDQRIDARANNRSTVNAAGRDVRTTYFVSVSSAALAAVVGLVALLGVWQPWEETAVTGERDGAGTATATQYTGGGNTARAAPYREPTEPTGGESGGDREEPDPTPTSDPSDPPEPSAPPDPVDVAFASVRVGTCLSVYDDGWGRLSQDRPVAVDCGAGFAFTKVTMVTTLASHCPSGAGQYGWGHVNGDGSSVALCLDRVFAAGQCFPATLTRQADGTLGGQARLFSVWGCDRKQVPKGMNAKLVITAVQRGGTCPQRADRQTLQWRVFNGSATVCAVQTQ</sequence>
<proteinExistence type="predicted"/>
<keyword evidence="2" id="KW-0812">Transmembrane</keyword>
<feature type="region of interest" description="Disordered" evidence="1">
    <location>
        <begin position="1"/>
        <end position="20"/>
    </location>
</feature>
<accession>A0ABQ6XQ93</accession>
<gene>
    <name evidence="3" type="ORF">K701_21035</name>
</gene>
<feature type="compositionally biased region" description="Basic and acidic residues" evidence="1">
    <location>
        <begin position="1"/>
        <end position="10"/>
    </location>
</feature>
<reference evidence="3 4" key="1">
    <citation type="submission" date="2013-05" db="EMBL/GenBank/DDBJ databases">
        <title>Genome Sequence of Streptomyces fradiae.</title>
        <authorList>
            <person name="Kirby R."/>
        </authorList>
    </citation>
    <scope>NUCLEOTIDE SEQUENCE [LARGE SCALE GENOMIC DNA]</scope>
    <source>
        <strain evidence="3 4">ATCC 10745</strain>
    </source>
</reference>
<comment type="caution">
    <text evidence="3">The sequence shown here is derived from an EMBL/GenBank/DDBJ whole genome shotgun (WGS) entry which is preliminary data.</text>
</comment>
<evidence type="ECO:0000256" key="1">
    <source>
        <dbReference type="SAM" id="MobiDB-lite"/>
    </source>
</evidence>
<evidence type="ECO:0000256" key="2">
    <source>
        <dbReference type="SAM" id="Phobius"/>
    </source>
</evidence>
<feature type="region of interest" description="Disordered" evidence="1">
    <location>
        <begin position="82"/>
        <end position="149"/>
    </location>
</feature>
<name>A0ABQ6XQ93_STRFR</name>
<keyword evidence="2" id="KW-1133">Transmembrane helix</keyword>
<evidence type="ECO:0000313" key="3">
    <source>
        <dbReference type="EMBL" id="KAF0647917.1"/>
    </source>
</evidence>
<protein>
    <recommendedName>
        <fullName evidence="5">Serine/threonine protein kinase</fullName>
    </recommendedName>
</protein>
<dbReference type="EMBL" id="ASYR01000030">
    <property type="protein sequence ID" value="KAF0647917.1"/>
    <property type="molecule type" value="Genomic_DNA"/>
</dbReference>
<feature type="compositionally biased region" description="Acidic residues" evidence="1">
    <location>
        <begin position="11"/>
        <end position="20"/>
    </location>
</feature>